<keyword evidence="3" id="KW-1185">Reference proteome</keyword>
<dbReference type="Proteomes" id="UP000241890">
    <property type="component" value="Unassembled WGS sequence"/>
</dbReference>
<dbReference type="InParanoid" id="A0A2R5GG68"/>
<sequence length="165" mass="17489">MAPIVGKQFKDFTMTSAEDGSRRKLSSMAGKGTSVVILVVANDFASECVPFLQALEDFALAKPEVRCIVLNNADDAATAQDLLGDQDITHCESFTGTLPTFYGMRAGVYPFHIVINSAGGIVAASEDTVDLSSFFGSDKITPVDPRDSKAVTGGSRAEEDGDEDE</sequence>
<reference evidence="2 3" key="1">
    <citation type="submission" date="2017-12" db="EMBL/GenBank/DDBJ databases">
        <title>Sequencing, de novo assembly and annotation of complete genome of a new Thraustochytrid species, strain FCC1311.</title>
        <authorList>
            <person name="Sedici K."/>
            <person name="Godart F."/>
            <person name="Aiese Cigliano R."/>
            <person name="Sanseverino W."/>
            <person name="Barakat M."/>
            <person name="Ortet P."/>
            <person name="Marechal E."/>
            <person name="Cagnac O."/>
            <person name="Amato A."/>
        </authorList>
    </citation>
    <scope>NUCLEOTIDE SEQUENCE [LARGE SCALE GENOMIC DNA]</scope>
</reference>
<gene>
    <name evidence="2" type="ORF">FCC1311_034632</name>
</gene>
<accession>A0A2R5GG68</accession>
<dbReference type="InterPro" id="IPR036249">
    <property type="entry name" value="Thioredoxin-like_sf"/>
</dbReference>
<dbReference type="Gene3D" id="3.40.30.10">
    <property type="entry name" value="Glutaredoxin"/>
    <property type="match status" value="1"/>
</dbReference>
<evidence type="ECO:0000256" key="1">
    <source>
        <dbReference type="SAM" id="MobiDB-lite"/>
    </source>
</evidence>
<comment type="caution">
    <text evidence="2">The sequence shown here is derived from an EMBL/GenBank/DDBJ whole genome shotgun (WGS) entry which is preliminary data.</text>
</comment>
<evidence type="ECO:0000313" key="3">
    <source>
        <dbReference type="Proteomes" id="UP000241890"/>
    </source>
</evidence>
<organism evidence="2 3">
    <name type="scientific">Hondaea fermentalgiana</name>
    <dbReference type="NCBI Taxonomy" id="2315210"/>
    <lineage>
        <taxon>Eukaryota</taxon>
        <taxon>Sar</taxon>
        <taxon>Stramenopiles</taxon>
        <taxon>Bigyra</taxon>
        <taxon>Labyrinthulomycetes</taxon>
        <taxon>Thraustochytrida</taxon>
        <taxon>Thraustochytriidae</taxon>
        <taxon>Hondaea</taxon>
    </lineage>
</organism>
<evidence type="ECO:0000313" key="2">
    <source>
        <dbReference type="EMBL" id="GBG27241.1"/>
    </source>
</evidence>
<feature type="region of interest" description="Disordered" evidence="1">
    <location>
        <begin position="139"/>
        <end position="165"/>
    </location>
</feature>
<dbReference type="EMBL" id="BEYU01000028">
    <property type="protein sequence ID" value="GBG27241.1"/>
    <property type="molecule type" value="Genomic_DNA"/>
</dbReference>
<proteinExistence type="predicted"/>
<dbReference type="SUPFAM" id="SSF52833">
    <property type="entry name" value="Thioredoxin-like"/>
    <property type="match status" value="1"/>
</dbReference>
<dbReference type="AlphaFoldDB" id="A0A2R5GG68"/>
<protein>
    <submittedName>
        <fullName evidence="2">Uncharacterized protein</fullName>
    </submittedName>
</protein>
<name>A0A2R5GG68_9STRA</name>